<feature type="compositionally biased region" description="Low complexity" evidence="2">
    <location>
        <begin position="487"/>
        <end position="500"/>
    </location>
</feature>
<feature type="compositionally biased region" description="Basic and acidic residues" evidence="2">
    <location>
        <begin position="380"/>
        <end position="392"/>
    </location>
</feature>
<feature type="compositionally biased region" description="Polar residues" evidence="2">
    <location>
        <begin position="19"/>
        <end position="30"/>
    </location>
</feature>
<dbReference type="EMBL" id="GG677534">
    <property type="protein sequence ID" value="EER10362.1"/>
    <property type="molecule type" value="Genomic_DNA"/>
</dbReference>
<feature type="compositionally biased region" description="Basic and acidic residues" evidence="2">
    <location>
        <begin position="424"/>
        <end position="440"/>
    </location>
</feature>
<evidence type="ECO:0000256" key="2">
    <source>
        <dbReference type="SAM" id="MobiDB-lite"/>
    </source>
</evidence>
<name>C5KYT4_PERM5</name>
<sequence length="570" mass="65680">MVKSSYANTQSFDEWMQGKNLSTTGGSQRGRSLDRTLRSITTPDDFATTAMARMRSHMARLEKQKASFMDNEARRERARSRSAQRKKERDELIYQRMMEMLDKERRQQMCFRPKLRRSRVAIRYRQRMEQLAEATKRMRDAKRGDRFKRNKDMQEHNRDQLLQVRKDREMRLSEALAARAESRRAKRAALLSAERSRLARLREKVKEDERRKMALTEEMRAKDTRSKDQLHRNKMEFEAFVQETHRKRAISEHLVERRRRREQYLKDAEADRQVLEAACDIEMERMTLAMKRQRVEYDRRKFQTNFEAAKKDERPKSAASLTSLLPSINHHSVLPRSTQWSLAPRLSTPRGYDSGLGPGSYDIPSTLGADQIGPRWAPDSVDRSELAERPVRYEPPPPSSPPRSPSMSPILRPVRGNDGPGPGHRHEPVSVHRLPRPRDPKTIAEHFRVLVESGRHYLSMVSQTRVSAASVANDPGSIFRSRHSTSCRRSLSSLRSSSSRGRLDDDEPDQAPTELAVPKSATPATEIREGAEDSSVEPTEMAGNGAARNGTAISSKEEEEEEYESDFVEE</sequence>
<keyword evidence="4" id="KW-1185">Reference proteome</keyword>
<feature type="compositionally biased region" description="Acidic residues" evidence="2">
    <location>
        <begin position="557"/>
        <end position="570"/>
    </location>
</feature>
<evidence type="ECO:0000256" key="1">
    <source>
        <dbReference type="SAM" id="Coils"/>
    </source>
</evidence>
<dbReference type="Proteomes" id="UP000007800">
    <property type="component" value="Unassembled WGS sequence"/>
</dbReference>
<reference evidence="3 4" key="1">
    <citation type="submission" date="2008-07" db="EMBL/GenBank/DDBJ databases">
        <authorList>
            <person name="El-Sayed N."/>
            <person name="Caler E."/>
            <person name="Inman J."/>
            <person name="Amedeo P."/>
            <person name="Hass B."/>
            <person name="Wortman J."/>
        </authorList>
    </citation>
    <scope>NUCLEOTIDE SEQUENCE [LARGE SCALE GENOMIC DNA]</scope>
    <source>
        <strain evidence="4">ATCC 50983 / TXsc</strain>
    </source>
</reference>
<dbReference type="AlphaFoldDB" id="C5KYT4"/>
<feature type="compositionally biased region" description="Basic and acidic residues" evidence="2">
    <location>
        <begin position="63"/>
        <end position="75"/>
    </location>
</feature>
<feature type="region of interest" description="Disordered" evidence="2">
    <location>
        <begin position="17"/>
        <end position="40"/>
    </location>
</feature>
<dbReference type="RefSeq" id="XP_002778567.1">
    <property type="nucleotide sequence ID" value="XM_002778521.1"/>
</dbReference>
<evidence type="ECO:0000313" key="4">
    <source>
        <dbReference type="Proteomes" id="UP000007800"/>
    </source>
</evidence>
<feature type="region of interest" description="Disordered" evidence="2">
    <location>
        <begin position="469"/>
        <end position="570"/>
    </location>
</feature>
<feature type="region of interest" description="Disordered" evidence="2">
    <location>
        <begin position="350"/>
        <end position="440"/>
    </location>
</feature>
<accession>C5KYT4</accession>
<dbReference type="InParanoid" id="C5KYT4"/>
<keyword evidence="1" id="KW-0175">Coiled coil</keyword>
<organism evidence="4">
    <name type="scientific">Perkinsus marinus (strain ATCC 50983 / TXsc)</name>
    <dbReference type="NCBI Taxonomy" id="423536"/>
    <lineage>
        <taxon>Eukaryota</taxon>
        <taxon>Sar</taxon>
        <taxon>Alveolata</taxon>
        <taxon>Perkinsozoa</taxon>
        <taxon>Perkinsea</taxon>
        <taxon>Perkinsida</taxon>
        <taxon>Perkinsidae</taxon>
        <taxon>Perkinsus</taxon>
    </lineage>
</organism>
<feature type="coiled-coil region" evidence="1">
    <location>
        <begin position="191"/>
        <end position="218"/>
    </location>
</feature>
<gene>
    <name evidence="3" type="ORF">Pmar_PMAR007770</name>
</gene>
<dbReference type="GeneID" id="9038118"/>
<evidence type="ECO:0000313" key="3">
    <source>
        <dbReference type="EMBL" id="EER10362.1"/>
    </source>
</evidence>
<protein>
    <submittedName>
        <fullName evidence="3">Uncharacterized protein</fullName>
    </submittedName>
</protein>
<proteinExistence type="predicted"/>
<feature type="region of interest" description="Disordered" evidence="2">
    <location>
        <begin position="63"/>
        <end position="88"/>
    </location>
</feature>
<feature type="compositionally biased region" description="Pro residues" evidence="2">
    <location>
        <begin position="393"/>
        <end position="404"/>
    </location>
</feature>